<dbReference type="GO" id="GO:0016706">
    <property type="term" value="F:2-oxoglutarate-dependent dioxygenase activity"/>
    <property type="evidence" value="ECO:0007669"/>
    <property type="project" value="InterPro"/>
</dbReference>
<evidence type="ECO:0000259" key="2">
    <source>
        <dbReference type="Pfam" id="PF09004"/>
    </source>
</evidence>
<dbReference type="InterPro" id="IPR000477">
    <property type="entry name" value="RT_dom"/>
</dbReference>
<dbReference type="EMBL" id="JAFJMO010000002">
    <property type="protein sequence ID" value="KAJ8283676.1"/>
    <property type="molecule type" value="Genomic_DNA"/>
</dbReference>
<evidence type="ECO:0008006" key="5">
    <source>
        <dbReference type="Google" id="ProtNLM"/>
    </source>
</evidence>
<organism evidence="3 4">
    <name type="scientific">Conger conger</name>
    <name type="common">Conger eel</name>
    <name type="synonym">Muraena conger</name>
    <dbReference type="NCBI Taxonomy" id="82655"/>
    <lineage>
        <taxon>Eukaryota</taxon>
        <taxon>Metazoa</taxon>
        <taxon>Chordata</taxon>
        <taxon>Craniata</taxon>
        <taxon>Vertebrata</taxon>
        <taxon>Euteleostomi</taxon>
        <taxon>Actinopterygii</taxon>
        <taxon>Neopterygii</taxon>
        <taxon>Teleostei</taxon>
        <taxon>Anguilliformes</taxon>
        <taxon>Congridae</taxon>
        <taxon>Conger</taxon>
    </lineage>
</organism>
<accession>A0A9Q1DXK9</accession>
<keyword evidence="4" id="KW-1185">Reference proteome</keyword>
<reference evidence="3" key="1">
    <citation type="journal article" date="2023" name="Science">
        <title>Genome structures resolve the early diversification of teleost fishes.</title>
        <authorList>
            <person name="Parey E."/>
            <person name="Louis A."/>
            <person name="Montfort J."/>
            <person name="Bouchez O."/>
            <person name="Roques C."/>
            <person name="Iampietro C."/>
            <person name="Lluch J."/>
            <person name="Castinel A."/>
            <person name="Donnadieu C."/>
            <person name="Desvignes T."/>
            <person name="Floi Bucao C."/>
            <person name="Jouanno E."/>
            <person name="Wen M."/>
            <person name="Mejri S."/>
            <person name="Dirks R."/>
            <person name="Jansen H."/>
            <person name="Henkel C."/>
            <person name="Chen W.J."/>
            <person name="Zahm M."/>
            <person name="Cabau C."/>
            <person name="Klopp C."/>
            <person name="Thompson A.W."/>
            <person name="Robinson-Rechavi M."/>
            <person name="Braasch I."/>
            <person name="Lecointre G."/>
            <person name="Bobe J."/>
            <person name="Postlethwait J.H."/>
            <person name="Berthelot C."/>
            <person name="Roest Crollius H."/>
            <person name="Guiguen Y."/>
        </authorList>
    </citation>
    <scope>NUCLEOTIDE SEQUENCE</scope>
    <source>
        <strain evidence="3">Concon-B</strain>
    </source>
</reference>
<dbReference type="SUPFAM" id="SSF56672">
    <property type="entry name" value="DNA/RNA polymerases"/>
    <property type="match status" value="1"/>
</dbReference>
<dbReference type="GO" id="GO:0008168">
    <property type="term" value="F:methyltransferase activity"/>
    <property type="evidence" value="ECO:0007669"/>
    <property type="project" value="InterPro"/>
</dbReference>
<proteinExistence type="predicted"/>
<gene>
    <name evidence="3" type="ORF">COCON_G00025260</name>
</gene>
<dbReference type="InterPro" id="IPR015095">
    <property type="entry name" value="AlkB_hom8_N"/>
</dbReference>
<dbReference type="Pfam" id="PF09004">
    <property type="entry name" value="ALKBH8_N"/>
    <property type="match status" value="1"/>
</dbReference>
<dbReference type="Pfam" id="PF00078">
    <property type="entry name" value="RVT_1"/>
    <property type="match status" value="1"/>
</dbReference>
<evidence type="ECO:0000259" key="1">
    <source>
        <dbReference type="Pfam" id="PF00078"/>
    </source>
</evidence>
<comment type="caution">
    <text evidence="3">The sequence shown here is derived from an EMBL/GenBank/DDBJ whole genome shotgun (WGS) entry which is preliminary data.</text>
</comment>
<feature type="domain" description="Reverse transcriptase" evidence="1">
    <location>
        <begin position="280"/>
        <end position="388"/>
    </location>
</feature>
<dbReference type="OrthoDB" id="10037236at2759"/>
<dbReference type="PANTHER" id="PTHR33332">
    <property type="entry name" value="REVERSE TRANSCRIPTASE DOMAIN-CONTAINING PROTEIN"/>
    <property type="match status" value="1"/>
</dbReference>
<dbReference type="Proteomes" id="UP001152803">
    <property type="component" value="Unassembled WGS sequence"/>
</dbReference>
<dbReference type="InterPro" id="IPR043502">
    <property type="entry name" value="DNA/RNA_pol_sf"/>
</dbReference>
<evidence type="ECO:0000313" key="3">
    <source>
        <dbReference type="EMBL" id="KAJ8283676.1"/>
    </source>
</evidence>
<protein>
    <recommendedName>
        <fullName evidence="5">Reverse transcriptase domain-containing protein</fullName>
    </recommendedName>
</protein>
<sequence>MTHGLTVSRRRGEVLRRMMDTRPAWLSRRRCQAQAVIAAAIVAGITASFDQLFGFDEAPSPLPGSVTGAQLRAGCVFIQPDDTSLRTQGAERGLPGGSLCLPVWLRSQTESLCSCAQRVIPCSAARGERGLRGRAVSAVWPSGPSRRVFADVRWRGGGRGKAGRRALFAAGSGVSDLPGDAAQTSCWGGQIFKLNSRCSSGRRMMKEAALAGRLGVWCFHWDAAPDQLVCCSVIARRSTGSAHVQQKRNVKSVSGWPVDIPVEHIHRRRHNIAGSSPGATPQGCCLSPKLFSLYTYDCASNRDNNTVIKYADDTTILGLIKREDESSYRDLVHRIIAYGEDNDLVLNLDKTKELILDFRKKSPSLQPLVVKGTVVERTESYRFLGLQISESLSWAKHTAATVQKAQQRLYFIRLLKKARLGLQPLTQVYRGLVESILTSGITVWYGNTTMAERKKLQRVIKTAERIIGSDLPSMDTIYTQRCRRRAQCILKDKHPAHTLFKWVDLRHRRPVSIKTHRARFHNSFFPATVRLVAQDIKEGRKHLTPH</sequence>
<feature type="domain" description="Alkylated DNA repair protein AlkB homologue 8 N-terminal" evidence="2">
    <location>
        <begin position="394"/>
        <end position="435"/>
    </location>
</feature>
<name>A0A9Q1DXK9_CONCO</name>
<evidence type="ECO:0000313" key="4">
    <source>
        <dbReference type="Proteomes" id="UP001152803"/>
    </source>
</evidence>
<dbReference type="AlphaFoldDB" id="A0A9Q1DXK9"/>